<feature type="transmembrane region" description="Helical" evidence="9">
    <location>
        <begin position="287"/>
        <end position="304"/>
    </location>
</feature>
<dbReference type="InterPro" id="IPR020846">
    <property type="entry name" value="MFS_dom"/>
</dbReference>
<evidence type="ECO:0000313" key="12">
    <source>
        <dbReference type="Proteomes" id="UP000019141"/>
    </source>
</evidence>
<dbReference type="EMBL" id="AZHW01000676">
    <property type="protein sequence ID" value="ETW97362.1"/>
    <property type="molecule type" value="Genomic_DNA"/>
</dbReference>
<keyword evidence="12" id="KW-1185">Reference proteome</keyword>
<evidence type="ECO:0000256" key="9">
    <source>
        <dbReference type="SAM" id="Phobius"/>
    </source>
</evidence>
<feature type="compositionally biased region" description="Low complexity" evidence="8">
    <location>
        <begin position="501"/>
        <end position="518"/>
    </location>
</feature>
<feature type="transmembrane region" description="Helical" evidence="9">
    <location>
        <begin position="89"/>
        <end position="114"/>
    </location>
</feature>
<dbReference type="NCBIfam" id="TIGR00711">
    <property type="entry name" value="efflux_EmrB"/>
    <property type="match status" value="1"/>
</dbReference>
<feature type="transmembrane region" description="Helical" evidence="9">
    <location>
        <begin position="37"/>
        <end position="57"/>
    </location>
</feature>
<feature type="transmembrane region" description="Helical" evidence="9">
    <location>
        <begin position="150"/>
        <end position="171"/>
    </location>
</feature>
<dbReference type="PROSITE" id="PS50850">
    <property type="entry name" value="MFS"/>
    <property type="match status" value="1"/>
</dbReference>
<gene>
    <name evidence="11" type="ORF">ETSY1_22945</name>
</gene>
<dbReference type="Pfam" id="PF07690">
    <property type="entry name" value="MFS_1"/>
    <property type="match status" value="1"/>
</dbReference>
<dbReference type="PANTHER" id="PTHR42718">
    <property type="entry name" value="MAJOR FACILITATOR SUPERFAMILY MULTIDRUG TRANSPORTER MFSC"/>
    <property type="match status" value="1"/>
</dbReference>
<reference evidence="11 12" key="1">
    <citation type="journal article" date="2014" name="Nature">
        <title>An environmental bacterial taxon with a large and distinct metabolic repertoire.</title>
        <authorList>
            <person name="Wilson M.C."/>
            <person name="Mori T."/>
            <person name="Ruckert C."/>
            <person name="Uria A.R."/>
            <person name="Helf M.J."/>
            <person name="Takada K."/>
            <person name="Gernert C."/>
            <person name="Steffens U.A."/>
            <person name="Heycke N."/>
            <person name="Schmitt S."/>
            <person name="Rinke C."/>
            <person name="Helfrich E.J."/>
            <person name="Brachmann A.O."/>
            <person name="Gurgui C."/>
            <person name="Wakimoto T."/>
            <person name="Kracht M."/>
            <person name="Crusemann M."/>
            <person name="Hentschel U."/>
            <person name="Abe I."/>
            <person name="Matsunaga S."/>
            <person name="Kalinowski J."/>
            <person name="Takeyama H."/>
            <person name="Piel J."/>
        </authorList>
    </citation>
    <scope>NUCLEOTIDE SEQUENCE [LARGE SCALE GENOMIC DNA]</scope>
    <source>
        <strain evidence="12">TSY1</strain>
    </source>
</reference>
<feature type="region of interest" description="Disordered" evidence="8">
    <location>
        <begin position="495"/>
        <end position="545"/>
    </location>
</feature>
<feature type="domain" description="Major facilitator superfamily (MFS) profile" evidence="10">
    <location>
        <begin position="1"/>
        <end position="491"/>
    </location>
</feature>
<feature type="transmembrane region" description="Helical" evidence="9">
    <location>
        <begin position="214"/>
        <end position="234"/>
    </location>
</feature>
<sequence length="545" mass="58483">MVMLGFTTAGLSVTVVNLAFPKIMSSLRADLDTMQWVQTGYMIMQAVMMPSVGWLGARLGNRRLYLLALGVFVGGSVLCGLAWDIYSLIGFRLIQAIGAGPLFPISQVILFQAFPENKRGLAMGISSLGFSFGPMVGPVLGGYLLDVTTWRSVFFINVPVGIVALGLAFLVLPQPMRPESRRLDIVGMLTLAVFLVSFLLAMSQGRTEGWDSPYILTLLGMAALAGTSFVIAELHNPQPFVELRLYRHFAFAMASLVVFLNTLSFMATNFVVTLFLQMQLDFTPLQSAWMMMPAAVVIGTLSVFSGRLSDIVSPKVLIIFGLVLVSWCIMQYAAITAWTSIGMITFWLTARGFARAFTIAPLSAASLKTLPETQVRMGSGLLSLNRGIASASSVALAATLFQNRLAERAILLAQDQSLASSGRDDLLATLTTMFLRLGDLSQLAQTKAMATAQRLLTSEAALHSYHDTFMIIASLSAVGILPALWMHARRQTEPAPAAIDSSPEPSESTSPVTPSPTVAHANGASQPAARMAAVSTNASAHRTAS</sequence>
<dbReference type="AlphaFoldDB" id="W4LHB5"/>
<evidence type="ECO:0000256" key="2">
    <source>
        <dbReference type="ARBA" id="ARBA00008537"/>
    </source>
</evidence>
<feature type="transmembrane region" description="Helical" evidence="9">
    <location>
        <begin position="183"/>
        <end position="202"/>
    </location>
</feature>
<keyword evidence="7 9" id="KW-0472">Membrane</keyword>
<name>W4LHB5_ENTF1</name>
<dbReference type="Gene3D" id="1.20.1720.10">
    <property type="entry name" value="Multidrug resistance protein D"/>
    <property type="match status" value="1"/>
</dbReference>
<dbReference type="InterPro" id="IPR036259">
    <property type="entry name" value="MFS_trans_sf"/>
</dbReference>
<dbReference type="PANTHER" id="PTHR42718:SF9">
    <property type="entry name" value="MAJOR FACILITATOR SUPERFAMILY MULTIDRUG TRANSPORTER MFSC"/>
    <property type="match status" value="1"/>
</dbReference>
<comment type="similarity">
    <text evidence="2">Belongs to the major facilitator superfamily. EmrB family.</text>
</comment>
<evidence type="ECO:0000256" key="8">
    <source>
        <dbReference type="SAM" id="MobiDB-lite"/>
    </source>
</evidence>
<dbReference type="GO" id="GO:0005886">
    <property type="term" value="C:plasma membrane"/>
    <property type="evidence" value="ECO:0007669"/>
    <property type="project" value="UniProtKB-SubCell"/>
</dbReference>
<comment type="subcellular location">
    <subcellularLocation>
        <location evidence="1">Cell membrane</location>
        <topology evidence="1">Multi-pass membrane protein</topology>
    </subcellularLocation>
</comment>
<dbReference type="HOGENOM" id="CLU_000960_28_0_7"/>
<evidence type="ECO:0000256" key="1">
    <source>
        <dbReference type="ARBA" id="ARBA00004651"/>
    </source>
</evidence>
<proteinExistence type="inferred from homology"/>
<keyword evidence="6 9" id="KW-1133">Transmembrane helix</keyword>
<dbReference type="InterPro" id="IPR004638">
    <property type="entry name" value="EmrB-like"/>
</dbReference>
<dbReference type="Gene3D" id="1.20.1250.20">
    <property type="entry name" value="MFS general substrate transporter like domains"/>
    <property type="match status" value="1"/>
</dbReference>
<feature type="transmembrane region" description="Helical" evidence="9">
    <location>
        <begin position="246"/>
        <end position="267"/>
    </location>
</feature>
<evidence type="ECO:0000313" key="11">
    <source>
        <dbReference type="EMBL" id="ETW97362.1"/>
    </source>
</evidence>
<comment type="caution">
    <text evidence="11">The sequence shown here is derived from an EMBL/GenBank/DDBJ whole genome shotgun (WGS) entry which is preliminary data.</text>
</comment>
<keyword evidence="5 9" id="KW-0812">Transmembrane</keyword>
<feature type="transmembrane region" description="Helical" evidence="9">
    <location>
        <begin position="121"/>
        <end position="144"/>
    </location>
</feature>
<keyword evidence="4" id="KW-1003">Cell membrane</keyword>
<dbReference type="InterPro" id="IPR011701">
    <property type="entry name" value="MFS"/>
</dbReference>
<feature type="transmembrane region" description="Helical" evidence="9">
    <location>
        <begin position="316"/>
        <end position="338"/>
    </location>
</feature>
<keyword evidence="3" id="KW-0813">Transport</keyword>
<evidence type="ECO:0000256" key="6">
    <source>
        <dbReference type="ARBA" id="ARBA00022989"/>
    </source>
</evidence>
<organism evidence="11 12">
    <name type="scientific">Entotheonella factor</name>
    <dbReference type="NCBI Taxonomy" id="1429438"/>
    <lineage>
        <taxon>Bacteria</taxon>
        <taxon>Pseudomonadati</taxon>
        <taxon>Nitrospinota/Tectimicrobiota group</taxon>
        <taxon>Candidatus Tectimicrobiota</taxon>
        <taxon>Candidatus Entotheonellia</taxon>
        <taxon>Candidatus Entotheonellales</taxon>
        <taxon>Candidatus Entotheonellaceae</taxon>
        <taxon>Candidatus Entotheonella</taxon>
    </lineage>
</organism>
<evidence type="ECO:0000256" key="3">
    <source>
        <dbReference type="ARBA" id="ARBA00022448"/>
    </source>
</evidence>
<evidence type="ECO:0000256" key="7">
    <source>
        <dbReference type="ARBA" id="ARBA00023136"/>
    </source>
</evidence>
<dbReference type="GO" id="GO:0022857">
    <property type="term" value="F:transmembrane transporter activity"/>
    <property type="evidence" value="ECO:0007669"/>
    <property type="project" value="InterPro"/>
</dbReference>
<feature type="transmembrane region" description="Helical" evidence="9">
    <location>
        <begin position="64"/>
        <end position="83"/>
    </location>
</feature>
<evidence type="ECO:0000256" key="5">
    <source>
        <dbReference type="ARBA" id="ARBA00022692"/>
    </source>
</evidence>
<dbReference type="Proteomes" id="UP000019141">
    <property type="component" value="Unassembled WGS sequence"/>
</dbReference>
<evidence type="ECO:0000259" key="10">
    <source>
        <dbReference type="PROSITE" id="PS50850"/>
    </source>
</evidence>
<evidence type="ECO:0000256" key="4">
    <source>
        <dbReference type="ARBA" id="ARBA00022475"/>
    </source>
</evidence>
<protein>
    <recommendedName>
        <fullName evidence="10">Major facilitator superfamily (MFS) profile domain-containing protein</fullName>
    </recommendedName>
</protein>
<accession>W4LHB5</accession>
<dbReference type="SUPFAM" id="SSF103473">
    <property type="entry name" value="MFS general substrate transporter"/>
    <property type="match status" value="1"/>
</dbReference>
<feature type="compositionally biased region" description="Polar residues" evidence="8">
    <location>
        <begin position="534"/>
        <end position="545"/>
    </location>
</feature>